<keyword evidence="2" id="KW-1185">Reference proteome</keyword>
<evidence type="ECO:0008006" key="3">
    <source>
        <dbReference type="Google" id="ProtNLM"/>
    </source>
</evidence>
<dbReference type="Proteomes" id="UP001597343">
    <property type="component" value="Unassembled WGS sequence"/>
</dbReference>
<evidence type="ECO:0000313" key="1">
    <source>
        <dbReference type="EMBL" id="MFD2169585.1"/>
    </source>
</evidence>
<comment type="caution">
    <text evidence="1">The sequence shown here is derived from an EMBL/GenBank/DDBJ whole genome shotgun (WGS) entry which is preliminary data.</text>
</comment>
<dbReference type="InterPro" id="IPR041916">
    <property type="entry name" value="Anti_sigma_zinc_sf"/>
</dbReference>
<dbReference type="RefSeq" id="WP_386044855.1">
    <property type="nucleotide sequence ID" value="NZ_JBHUIO010000005.1"/>
</dbReference>
<sequence length="179" mass="19218">MEHVAGDLIWKFLNGDALSDDLLDGIALHMSECDFCAERLANMAELGSNMPEMLPLVAPPAGLTDRIMSGIEQLDRQAVTTSAHAAPEETHAAPPALPFAARKQRSPRFELFTRVATAAVVTGLMIFGSAGQSYAEQVPVVGKTIAAVSNTGNLFTDGTARIYSELHYLFSSISFDFSK</sequence>
<dbReference type="Gene3D" id="1.10.10.1320">
    <property type="entry name" value="Anti-sigma factor, zinc-finger domain"/>
    <property type="match status" value="1"/>
</dbReference>
<gene>
    <name evidence="1" type="ORF">ACFSOY_06215</name>
</gene>
<reference evidence="2" key="1">
    <citation type="journal article" date="2019" name="Int. J. Syst. Evol. Microbiol.">
        <title>The Global Catalogue of Microorganisms (GCM) 10K type strain sequencing project: providing services to taxonomists for standard genome sequencing and annotation.</title>
        <authorList>
            <consortium name="The Broad Institute Genomics Platform"/>
            <consortium name="The Broad Institute Genome Sequencing Center for Infectious Disease"/>
            <person name="Wu L."/>
            <person name="Ma J."/>
        </authorList>
    </citation>
    <scope>NUCLEOTIDE SEQUENCE [LARGE SCALE GENOMIC DNA]</scope>
    <source>
        <strain evidence="2">CGMCC 1.13574</strain>
    </source>
</reference>
<evidence type="ECO:0000313" key="2">
    <source>
        <dbReference type="Proteomes" id="UP001597343"/>
    </source>
</evidence>
<name>A0ABW4ZV32_9BACL</name>
<dbReference type="EMBL" id="JBHUIO010000005">
    <property type="protein sequence ID" value="MFD2169585.1"/>
    <property type="molecule type" value="Genomic_DNA"/>
</dbReference>
<organism evidence="1 2">
    <name type="scientific">Tumebacillus lipolyticus</name>
    <dbReference type="NCBI Taxonomy" id="1280370"/>
    <lineage>
        <taxon>Bacteria</taxon>
        <taxon>Bacillati</taxon>
        <taxon>Bacillota</taxon>
        <taxon>Bacilli</taxon>
        <taxon>Bacillales</taxon>
        <taxon>Alicyclobacillaceae</taxon>
        <taxon>Tumebacillus</taxon>
    </lineage>
</organism>
<accession>A0ABW4ZV32</accession>
<protein>
    <recommendedName>
        <fullName evidence="3">Zinc-finger domain-containing protein</fullName>
    </recommendedName>
</protein>
<proteinExistence type="predicted"/>